<dbReference type="EMBL" id="BAAADE010000001">
    <property type="protein sequence ID" value="GAA0589790.1"/>
    <property type="molecule type" value="Genomic_DNA"/>
</dbReference>
<accession>A0ABP3QJJ2</accession>
<dbReference type="SUPFAM" id="SSF48576">
    <property type="entry name" value="Terpenoid synthases"/>
    <property type="match status" value="1"/>
</dbReference>
<dbReference type="Pfam" id="PF00494">
    <property type="entry name" value="SQS_PSY"/>
    <property type="match status" value="1"/>
</dbReference>
<comment type="caution">
    <text evidence="1">The sequence shown here is derived from an EMBL/GenBank/DDBJ whole genome shotgun (WGS) entry which is preliminary data.</text>
</comment>
<dbReference type="InterPro" id="IPR002060">
    <property type="entry name" value="Squ/phyt_synthse"/>
</dbReference>
<name>A0ABP3QJJ2_9HYPH</name>
<reference evidence="2" key="1">
    <citation type="journal article" date="2019" name="Int. J. Syst. Evol. Microbiol.">
        <title>The Global Catalogue of Microorganisms (GCM) 10K type strain sequencing project: providing services to taxonomists for standard genome sequencing and annotation.</title>
        <authorList>
            <consortium name="The Broad Institute Genomics Platform"/>
            <consortium name="The Broad Institute Genome Sequencing Center for Infectious Disease"/>
            <person name="Wu L."/>
            <person name="Ma J."/>
        </authorList>
    </citation>
    <scope>NUCLEOTIDE SEQUENCE [LARGE SCALE GENOMIC DNA]</scope>
    <source>
        <strain evidence="2">JCM 15115</strain>
    </source>
</reference>
<evidence type="ECO:0000313" key="2">
    <source>
        <dbReference type="Proteomes" id="UP001424441"/>
    </source>
</evidence>
<evidence type="ECO:0000313" key="1">
    <source>
        <dbReference type="EMBL" id="GAA0589790.1"/>
    </source>
</evidence>
<dbReference type="Proteomes" id="UP001424441">
    <property type="component" value="Unassembled WGS sequence"/>
</dbReference>
<dbReference type="Gene3D" id="1.10.600.10">
    <property type="entry name" value="Farnesyl Diphosphate Synthase"/>
    <property type="match status" value="1"/>
</dbReference>
<dbReference type="PANTHER" id="PTHR31480">
    <property type="entry name" value="BIFUNCTIONAL LYCOPENE CYCLASE/PHYTOENE SYNTHASE"/>
    <property type="match status" value="1"/>
</dbReference>
<keyword evidence="2" id="KW-1185">Reference proteome</keyword>
<organism evidence="1 2">
    <name type="scientific">Paenochrobactrum glaciei</name>
    <dbReference type="NCBI Taxonomy" id="486407"/>
    <lineage>
        <taxon>Bacteria</taxon>
        <taxon>Pseudomonadati</taxon>
        <taxon>Pseudomonadota</taxon>
        <taxon>Alphaproteobacteria</taxon>
        <taxon>Hyphomicrobiales</taxon>
        <taxon>Brucellaceae</taxon>
        <taxon>Paenochrobactrum</taxon>
    </lineage>
</organism>
<gene>
    <name evidence="1" type="ORF">GCM10008943_01010</name>
</gene>
<proteinExistence type="predicted"/>
<dbReference type="InterPro" id="IPR008949">
    <property type="entry name" value="Isoprenoid_synthase_dom_sf"/>
</dbReference>
<protein>
    <submittedName>
        <fullName evidence="1">Phytoene/squalene synthase family protein</fullName>
    </submittedName>
</protein>
<sequence>MQADKMQDNELYCLNLLAQADKDRYLSLLYAPEAKRGALAALYAFNVEIARIRDVAKDALPGEVRLQWWRDLINGAGHGETESHPVAACLMATIKQYSLPLHVFDAYCEARIFDLYNDPMPARHDLEGYCGETASVLIQMAASILDTDRAPQFSEAAGHAGVAQSIAGLLRLMPLHRARSQIYMPADIMQAVGLDADTYLGSGHEAEKTNLVRAMIALADEHFAAYKKAARGLPASLKPAFLPVSLVPSYLRSLSHNADKATTEINDISPLRRQWTMMKAGLIG</sequence>